<dbReference type="EMBL" id="JAATIP010000134">
    <property type="protein sequence ID" value="KAF4368560.1"/>
    <property type="molecule type" value="Genomic_DNA"/>
</dbReference>
<feature type="compositionally biased region" description="Basic and acidic residues" evidence="1">
    <location>
        <begin position="1"/>
        <end position="13"/>
    </location>
</feature>
<evidence type="ECO:0000313" key="4">
    <source>
        <dbReference type="EMBL" id="KAF4379732.1"/>
    </source>
</evidence>
<proteinExistence type="predicted"/>
<reference evidence="2 5" key="1">
    <citation type="journal article" date="2020" name="bioRxiv">
        <title>Sequence and annotation of 42 cannabis genomes reveals extensive copy number variation in cannabinoid synthesis and pathogen resistance genes.</title>
        <authorList>
            <person name="Mckernan K.J."/>
            <person name="Helbert Y."/>
            <person name="Kane L.T."/>
            <person name="Ebling H."/>
            <person name="Zhang L."/>
            <person name="Liu B."/>
            <person name="Eaton Z."/>
            <person name="Mclaughlin S."/>
            <person name="Kingan S."/>
            <person name="Baybayan P."/>
            <person name="Concepcion G."/>
            <person name="Jordan M."/>
            <person name="Riva A."/>
            <person name="Barbazuk W."/>
            <person name="Harkins T."/>
        </authorList>
    </citation>
    <scope>NUCLEOTIDE SEQUENCE [LARGE SCALE GENOMIC DNA]</scope>
    <source>
        <strain evidence="5">cv. Jamaican Lion 4</strain>
        <strain evidence="2">Mother</strain>
        <tissue evidence="2">Leaf</tissue>
    </source>
</reference>
<protein>
    <submittedName>
        <fullName evidence="2">Uncharacterized protein</fullName>
    </submittedName>
</protein>
<evidence type="ECO:0000256" key="1">
    <source>
        <dbReference type="SAM" id="MobiDB-lite"/>
    </source>
</evidence>
<accession>A0A7J6FBK8</accession>
<dbReference type="EMBL" id="JAATIP010000144">
    <property type="protein sequence ID" value="KAF4367160.1"/>
    <property type="molecule type" value="Genomic_DNA"/>
</dbReference>
<evidence type="ECO:0000313" key="2">
    <source>
        <dbReference type="EMBL" id="KAF4367160.1"/>
    </source>
</evidence>
<feature type="region of interest" description="Disordered" evidence="1">
    <location>
        <begin position="60"/>
        <end position="80"/>
    </location>
</feature>
<feature type="compositionally biased region" description="Basic and acidic residues" evidence="1">
    <location>
        <begin position="60"/>
        <end position="73"/>
    </location>
</feature>
<comment type="caution">
    <text evidence="2">The sequence shown here is derived from an EMBL/GenBank/DDBJ whole genome shotgun (WGS) entry which is preliminary data.</text>
</comment>
<gene>
    <name evidence="2" type="ORF">F8388_006468</name>
    <name evidence="3" type="ORF">F8388_018684</name>
    <name evidence="4" type="ORF">F8388_023749</name>
</gene>
<name>A0A7J6FBK8_CANSA</name>
<organism evidence="2 5">
    <name type="scientific">Cannabis sativa</name>
    <name type="common">Hemp</name>
    <name type="synonym">Marijuana</name>
    <dbReference type="NCBI Taxonomy" id="3483"/>
    <lineage>
        <taxon>Eukaryota</taxon>
        <taxon>Viridiplantae</taxon>
        <taxon>Streptophyta</taxon>
        <taxon>Embryophyta</taxon>
        <taxon>Tracheophyta</taxon>
        <taxon>Spermatophyta</taxon>
        <taxon>Magnoliopsida</taxon>
        <taxon>eudicotyledons</taxon>
        <taxon>Gunneridae</taxon>
        <taxon>Pentapetalae</taxon>
        <taxon>rosids</taxon>
        <taxon>fabids</taxon>
        <taxon>Rosales</taxon>
        <taxon>Cannabaceae</taxon>
        <taxon>Cannabis</taxon>
    </lineage>
</organism>
<evidence type="ECO:0000313" key="5">
    <source>
        <dbReference type="Proteomes" id="UP000525078"/>
    </source>
</evidence>
<dbReference type="EMBL" id="JAATIP010000068">
    <property type="protein sequence ID" value="KAF4379732.1"/>
    <property type="molecule type" value="Genomic_DNA"/>
</dbReference>
<sequence>MDKELDTHRLEHGPKKRTIPSEYQKEIGEQYLANVEKELERWQNARNRKANNDVLNLQETMDKELDTHRLEHGPKKRIVN</sequence>
<dbReference type="AlphaFoldDB" id="A0A7J6FBK8"/>
<feature type="region of interest" description="Disordered" evidence="1">
    <location>
        <begin position="1"/>
        <end position="22"/>
    </location>
</feature>
<evidence type="ECO:0000313" key="3">
    <source>
        <dbReference type="EMBL" id="KAF4368560.1"/>
    </source>
</evidence>
<dbReference type="Proteomes" id="UP000525078">
    <property type="component" value="Unassembled WGS sequence"/>
</dbReference>